<sequence>MIKTRIIPYLSLYLTLPLSFPILATTAPLATISDYKPNCITQTFASIRLDASSTNYDALQKPEQSEAFSDALTHLRQLATEQGADTLLLTNVTNHILNFTKENTRPGPSDGRVIKETSLQTHLEAQAFIVCKADKTLSNIRAPFSSDGYKVRTIEYKFTLQIPKTESAATLAQAITLPSDTVSIEEGVYGIKPGMSASQTSERLGPPSIEIQLKNKEVARGYGRSLWFIFSGDRLTQITSDLKLLSGYGRNMIAFRDGFDDTPWKISGVVEHKSPFEEVKQALETQITAEKNDVLLIEKDKQRLSLQFETFHPNSASNPELLFTNFNLAFMETPKTTNQALAPAELTQPQKQWLYNHLNIERKNRPTLDEVIAAIPSINKLNISNHDEQWWLAGNFIQLHFSEQRLQKIKVSESIFARQSEESLLNTVEKLGLPKDKQSLLHEYGDAIDNFDSVDIERDTFTLLATFDSDEETAETFELEIDYY</sequence>
<dbReference type="Proteomes" id="UP000282060">
    <property type="component" value="Unassembled WGS sequence"/>
</dbReference>
<comment type="caution">
    <text evidence="2">The sequence shown here is derived from an EMBL/GenBank/DDBJ whole genome shotgun (WGS) entry which is preliminary data.</text>
</comment>
<keyword evidence="1" id="KW-0732">Signal</keyword>
<dbReference type="AlphaFoldDB" id="A0A431WF23"/>
<evidence type="ECO:0000313" key="3">
    <source>
        <dbReference type="Proteomes" id="UP000282060"/>
    </source>
</evidence>
<dbReference type="EMBL" id="RXNV01000001">
    <property type="protein sequence ID" value="RTR34160.1"/>
    <property type="molecule type" value="Genomic_DNA"/>
</dbReference>
<evidence type="ECO:0008006" key="4">
    <source>
        <dbReference type="Google" id="ProtNLM"/>
    </source>
</evidence>
<feature type="chain" id="PRO_5019209347" description="DUF2066 domain-containing protein" evidence="1">
    <location>
        <begin position="25"/>
        <end position="484"/>
    </location>
</feature>
<keyword evidence="3" id="KW-1185">Reference proteome</keyword>
<name>A0A431WF23_9GAMM</name>
<gene>
    <name evidence="2" type="ORF">EKG39_00315</name>
</gene>
<evidence type="ECO:0000313" key="2">
    <source>
        <dbReference type="EMBL" id="RTR34160.1"/>
    </source>
</evidence>
<organism evidence="2 3">
    <name type="scientific">Shewanella atlantica</name>
    <dbReference type="NCBI Taxonomy" id="271099"/>
    <lineage>
        <taxon>Bacteria</taxon>
        <taxon>Pseudomonadati</taxon>
        <taxon>Pseudomonadota</taxon>
        <taxon>Gammaproteobacteria</taxon>
        <taxon>Alteromonadales</taxon>
        <taxon>Shewanellaceae</taxon>
        <taxon>Shewanella</taxon>
    </lineage>
</organism>
<evidence type="ECO:0000256" key="1">
    <source>
        <dbReference type="SAM" id="SignalP"/>
    </source>
</evidence>
<dbReference type="OrthoDB" id="6249819at2"/>
<proteinExistence type="predicted"/>
<reference evidence="2 3" key="1">
    <citation type="submission" date="2018-12" db="EMBL/GenBank/DDBJ databases">
        <authorList>
            <person name="Yu L."/>
        </authorList>
    </citation>
    <scope>NUCLEOTIDE SEQUENCE [LARGE SCALE GENOMIC DNA]</scope>
    <source>
        <strain evidence="2 3">HAW-EB5</strain>
    </source>
</reference>
<dbReference type="RefSeq" id="WP_126503143.1">
    <property type="nucleotide sequence ID" value="NZ_RXNV01000001.1"/>
</dbReference>
<protein>
    <recommendedName>
        <fullName evidence="4">DUF2066 domain-containing protein</fullName>
    </recommendedName>
</protein>
<accession>A0A431WF23</accession>
<feature type="signal peptide" evidence="1">
    <location>
        <begin position="1"/>
        <end position="24"/>
    </location>
</feature>